<dbReference type="Proteomes" id="UP000184364">
    <property type="component" value="Unassembled WGS sequence"/>
</dbReference>
<dbReference type="SMART" id="SM00860">
    <property type="entry name" value="SMI1_KNR4"/>
    <property type="match status" value="1"/>
</dbReference>
<dbReference type="OrthoDB" id="6637351at2"/>
<organism evidence="2 3">
    <name type="scientific">Chryseobacterium polytrichastri</name>
    <dbReference type="NCBI Taxonomy" id="1302687"/>
    <lineage>
        <taxon>Bacteria</taxon>
        <taxon>Pseudomonadati</taxon>
        <taxon>Bacteroidota</taxon>
        <taxon>Flavobacteriia</taxon>
        <taxon>Flavobacteriales</taxon>
        <taxon>Weeksellaceae</taxon>
        <taxon>Chryseobacterium group</taxon>
        <taxon>Chryseobacterium</taxon>
    </lineage>
</organism>
<gene>
    <name evidence="2" type="ORF">SAMN05444267_10074</name>
</gene>
<dbReference type="SUPFAM" id="SSF160631">
    <property type="entry name" value="SMI1/KNR4-like"/>
    <property type="match status" value="1"/>
</dbReference>
<dbReference type="InterPro" id="IPR018958">
    <property type="entry name" value="Knr4/Smi1-like_dom"/>
</dbReference>
<evidence type="ECO:0000259" key="1">
    <source>
        <dbReference type="SMART" id="SM00860"/>
    </source>
</evidence>
<sequence length="136" mass="15832">MINFEIENKLITPQELNEFEIEMELSLPQDYKEYMLKYNGGFPLSYYIYFGEPDDGILLSGFKSIKYGTSLVEKQDYLPKNYLSIGHIETGYLAMSLDEKDYGNIFVYYSEADLEFSASSFTEFLDGLVDYTNIFE</sequence>
<accession>A0A1M6UPX3</accession>
<dbReference type="RefSeq" id="WP_073291760.1">
    <property type="nucleotide sequence ID" value="NZ_FRAV01000007.1"/>
</dbReference>
<name>A0A1M6UPX3_9FLAO</name>
<keyword evidence="3" id="KW-1185">Reference proteome</keyword>
<evidence type="ECO:0000313" key="2">
    <source>
        <dbReference type="EMBL" id="SHK71210.1"/>
    </source>
</evidence>
<evidence type="ECO:0000313" key="3">
    <source>
        <dbReference type="Proteomes" id="UP000184364"/>
    </source>
</evidence>
<protein>
    <submittedName>
        <fullName evidence="2">SMI1-KNR4 cell-wall</fullName>
    </submittedName>
</protein>
<proteinExistence type="predicted"/>
<dbReference type="InterPro" id="IPR037883">
    <property type="entry name" value="Knr4/Smi1-like_sf"/>
</dbReference>
<feature type="domain" description="Knr4/Smi1-like" evidence="1">
    <location>
        <begin position="10"/>
        <end position="127"/>
    </location>
</feature>
<dbReference type="EMBL" id="FRAV01000007">
    <property type="protein sequence ID" value="SHK71210.1"/>
    <property type="molecule type" value="Genomic_DNA"/>
</dbReference>
<dbReference type="Gene3D" id="3.40.1580.10">
    <property type="entry name" value="SMI1/KNR4-like"/>
    <property type="match status" value="1"/>
</dbReference>
<dbReference type="Pfam" id="PF09346">
    <property type="entry name" value="SMI1_KNR4"/>
    <property type="match status" value="1"/>
</dbReference>
<reference evidence="3" key="1">
    <citation type="submission" date="2016-11" db="EMBL/GenBank/DDBJ databases">
        <authorList>
            <person name="Varghese N."/>
            <person name="Submissions S."/>
        </authorList>
    </citation>
    <scope>NUCLEOTIDE SEQUENCE [LARGE SCALE GENOMIC DNA]</scope>
    <source>
        <strain evidence="3">DSM 26899</strain>
    </source>
</reference>
<dbReference type="AlphaFoldDB" id="A0A1M6UPX3"/>